<dbReference type="InterPro" id="IPR029068">
    <property type="entry name" value="Glyas_Bleomycin-R_OHBP_Dase"/>
</dbReference>
<sequence length="126" mass="13683">MHEWKPVAYPSVSPYLICCNAEEVIAFLEAAFDGILLRRFDRPDGSLMHAEVRIDDSVVMIGGGATETDSAPAHVHLYVRDAESAFARAIDAGATVVQAPARKNQDDDLRGGVMDPSGAIWWIATQ</sequence>
<dbReference type="PANTHER" id="PTHR34109:SF1">
    <property type="entry name" value="VOC DOMAIN-CONTAINING PROTEIN"/>
    <property type="match status" value="1"/>
</dbReference>
<dbReference type="Gene3D" id="3.30.720.110">
    <property type="match status" value="1"/>
</dbReference>
<dbReference type="Gene3D" id="3.30.720.120">
    <property type="match status" value="1"/>
</dbReference>
<keyword evidence="2" id="KW-0560">Oxidoreductase</keyword>
<reference evidence="2 3" key="1">
    <citation type="submission" date="2018-01" db="EMBL/GenBank/DDBJ databases">
        <title>Glutamicibacter soli strain NHPC-3 Whole genome sequence and assembly.</title>
        <authorList>
            <person name="Choudhury P."/>
            <person name="Gupta D."/>
            <person name="Sengupta K."/>
            <person name="Jawed A."/>
            <person name="Sultana N."/>
            <person name="Saha P."/>
        </authorList>
    </citation>
    <scope>NUCLEOTIDE SEQUENCE [LARGE SCALE GENOMIC DNA]</scope>
    <source>
        <strain evidence="2 3">NHPC-3</strain>
    </source>
</reference>
<evidence type="ECO:0000313" key="3">
    <source>
        <dbReference type="Proteomes" id="UP000252167"/>
    </source>
</evidence>
<dbReference type="SUPFAM" id="SSF54593">
    <property type="entry name" value="Glyoxalase/Bleomycin resistance protein/Dihydroxybiphenyl dioxygenase"/>
    <property type="match status" value="1"/>
</dbReference>
<evidence type="ECO:0000259" key="1">
    <source>
        <dbReference type="PROSITE" id="PS51819"/>
    </source>
</evidence>
<protein>
    <submittedName>
        <fullName evidence="2">Extradiol dioxygenase</fullName>
    </submittedName>
</protein>
<organism evidence="2 3">
    <name type="scientific">Glutamicibacter soli</name>
    <dbReference type="NCBI Taxonomy" id="453836"/>
    <lineage>
        <taxon>Bacteria</taxon>
        <taxon>Bacillati</taxon>
        <taxon>Actinomycetota</taxon>
        <taxon>Actinomycetes</taxon>
        <taxon>Micrococcales</taxon>
        <taxon>Micrococcaceae</taxon>
        <taxon>Glutamicibacter</taxon>
    </lineage>
</organism>
<dbReference type="Pfam" id="PF18029">
    <property type="entry name" value="Glyoxalase_6"/>
    <property type="match status" value="1"/>
</dbReference>
<gene>
    <name evidence="2" type="ORF">C1H84_03435</name>
</gene>
<dbReference type="InterPro" id="IPR041581">
    <property type="entry name" value="Glyoxalase_6"/>
</dbReference>
<accession>A0A365YQV8</accession>
<dbReference type="CDD" id="cd07246">
    <property type="entry name" value="VOC_like"/>
    <property type="match status" value="1"/>
</dbReference>
<dbReference type="InterPro" id="IPR037523">
    <property type="entry name" value="VOC_core"/>
</dbReference>
<proteinExistence type="predicted"/>
<keyword evidence="2" id="KW-0223">Dioxygenase</keyword>
<keyword evidence="3" id="KW-1185">Reference proteome</keyword>
<evidence type="ECO:0000313" key="2">
    <source>
        <dbReference type="EMBL" id="RBM04334.1"/>
    </source>
</evidence>
<dbReference type="Proteomes" id="UP000252167">
    <property type="component" value="Unassembled WGS sequence"/>
</dbReference>
<dbReference type="GO" id="GO:0051213">
    <property type="term" value="F:dioxygenase activity"/>
    <property type="evidence" value="ECO:0007669"/>
    <property type="project" value="UniProtKB-KW"/>
</dbReference>
<dbReference type="RefSeq" id="WP_113606525.1">
    <property type="nucleotide sequence ID" value="NZ_POAF01000001.1"/>
</dbReference>
<name>A0A365YQV8_9MICC</name>
<dbReference type="PANTHER" id="PTHR34109">
    <property type="entry name" value="BNAUNNG04460D PROTEIN-RELATED"/>
    <property type="match status" value="1"/>
</dbReference>
<dbReference type="EMBL" id="POAF01000001">
    <property type="protein sequence ID" value="RBM04334.1"/>
    <property type="molecule type" value="Genomic_DNA"/>
</dbReference>
<comment type="caution">
    <text evidence="2">The sequence shown here is derived from an EMBL/GenBank/DDBJ whole genome shotgun (WGS) entry which is preliminary data.</text>
</comment>
<dbReference type="AlphaFoldDB" id="A0A365YQV8"/>
<dbReference type="PROSITE" id="PS51819">
    <property type="entry name" value="VOC"/>
    <property type="match status" value="1"/>
</dbReference>
<feature type="domain" description="VOC" evidence="1">
    <location>
        <begin position="8"/>
        <end position="126"/>
    </location>
</feature>